<dbReference type="AlphaFoldDB" id="A0A9F7TJI1"/>
<feature type="transmembrane region" description="Helical" evidence="2">
    <location>
        <begin position="255"/>
        <end position="274"/>
    </location>
</feature>
<accession>A0A9F7TJI1</accession>
<sequence>MSTPQREDVVRNNAHSIVLQRVGDVSDKQEVLGEYILQFGKYKGRSFRWIVENDIGYTLYLSSKIDEEEQAGQFNPDGHCKESLLSFLEYSRCFKEIEDLRRYLSERPDPVPVLSDDDNVVGFGAQVQDTWRKICNTRAYGYAAFIMGKSCVPGSKMYRMQQYLLKQKKQVTTAPSATPSPSPSTPSATSTSRLSSDYPVMEEDEELEKMMLSLSPPKSPTQQKSPAATGCPVLFTTRGYFPQQFWRSILLPTDLSFITLFHTFFIVLAVFLPVQKLVFFCYTNYW</sequence>
<evidence type="ECO:0000313" key="3">
    <source>
        <dbReference type="Proteomes" id="UP000221080"/>
    </source>
</evidence>
<organism evidence="3 4">
    <name type="scientific">Ictalurus punctatus</name>
    <name type="common">Channel catfish</name>
    <name type="synonym">Silurus punctatus</name>
    <dbReference type="NCBI Taxonomy" id="7998"/>
    <lineage>
        <taxon>Eukaryota</taxon>
        <taxon>Metazoa</taxon>
        <taxon>Chordata</taxon>
        <taxon>Craniata</taxon>
        <taxon>Vertebrata</taxon>
        <taxon>Euteleostomi</taxon>
        <taxon>Actinopterygii</taxon>
        <taxon>Neopterygii</taxon>
        <taxon>Teleostei</taxon>
        <taxon>Ostariophysi</taxon>
        <taxon>Siluriformes</taxon>
        <taxon>Ictaluridae</taxon>
        <taxon>Ictalurus</taxon>
    </lineage>
</organism>
<dbReference type="Proteomes" id="UP000221080">
    <property type="component" value="Unplaced"/>
</dbReference>
<feature type="region of interest" description="Disordered" evidence="1">
    <location>
        <begin position="171"/>
        <end position="197"/>
    </location>
</feature>
<protein>
    <submittedName>
        <fullName evidence="4">Uncharacterized protein LOC108261732</fullName>
    </submittedName>
</protein>
<dbReference type="RefSeq" id="XP_053535111.1">
    <property type="nucleotide sequence ID" value="XM_053679136.1"/>
</dbReference>
<keyword evidence="2" id="KW-0472">Membrane</keyword>
<dbReference type="OrthoDB" id="8960663at2759"/>
<dbReference type="GeneID" id="108261732"/>
<keyword evidence="3" id="KW-1185">Reference proteome</keyword>
<name>A0A9F7TJI1_ICTPU</name>
<proteinExistence type="predicted"/>
<evidence type="ECO:0000313" key="4">
    <source>
        <dbReference type="RefSeq" id="XP_053535111.1"/>
    </source>
</evidence>
<keyword evidence="2" id="KW-0812">Transmembrane</keyword>
<evidence type="ECO:0000256" key="1">
    <source>
        <dbReference type="SAM" id="MobiDB-lite"/>
    </source>
</evidence>
<gene>
    <name evidence="4" type="primary">LOC108261732</name>
</gene>
<reference evidence="4" key="1">
    <citation type="submission" date="2025-08" db="UniProtKB">
        <authorList>
            <consortium name="RefSeq"/>
        </authorList>
    </citation>
    <scope>IDENTIFICATION</scope>
    <source>
        <tissue evidence="4">Blood</tissue>
    </source>
</reference>
<dbReference type="KEGG" id="ipu:108261732"/>
<keyword evidence="2" id="KW-1133">Transmembrane helix</keyword>
<evidence type="ECO:0000256" key="2">
    <source>
        <dbReference type="SAM" id="Phobius"/>
    </source>
</evidence>